<dbReference type="STRING" id="1330534.L323_10780"/>
<evidence type="ECO:0000313" key="2">
    <source>
        <dbReference type="Proteomes" id="UP000016860"/>
    </source>
</evidence>
<dbReference type="EMBL" id="ATAY01000033">
    <property type="protein sequence ID" value="EPR11861.1"/>
    <property type="molecule type" value="Genomic_DNA"/>
</dbReference>
<proteinExistence type="predicted"/>
<organism evidence="1 2">
    <name type="scientific">Ruminiclostridium papyrosolvens C7</name>
    <dbReference type="NCBI Taxonomy" id="1330534"/>
    <lineage>
        <taxon>Bacteria</taxon>
        <taxon>Bacillati</taxon>
        <taxon>Bacillota</taxon>
        <taxon>Clostridia</taxon>
        <taxon>Eubacteriales</taxon>
        <taxon>Oscillospiraceae</taxon>
        <taxon>Ruminiclostridium</taxon>
    </lineage>
</organism>
<dbReference type="PATRIC" id="fig|1330534.3.peg.2152"/>
<evidence type="ECO:0008006" key="3">
    <source>
        <dbReference type="Google" id="ProtNLM"/>
    </source>
</evidence>
<comment type="caution">
    <text evidence="1">The sequence shown here is derived from an EMBL/GenBank/DDBJ whole genome shotgun (WGS) entry which is preliminary data.</text>
</comment>
<dbReference type="Proteomes" id="UP000016860">
    <property type="component" value="Unassembled WGS sequence"/>
</dbReference>
<dbReference type="AlphaFoldDB" id="U4R0Z8"/>
<reference evidence="1 2" key="1">
    <citation type="journal article" date="2013" name="Genome Announc.">
        <title>Draft Genome Sequence of the Cellulolytic Bacterium Clostridium papyrosolvens C7 (ATCC 700395).</title>
        <authorList>
            <person name="Zepeda V."/>
            <person name="Dassa B."/>
            <person name="Borovok I."/>
            <person name="Lamed R."/>
            <person name="Bayer E.A."/>
            <person name="Cate J.H."/>
        </authorList>
    </citation>
    <scope>NUCLEOTIDE SEQUENCE [LARGE SCALE GENOMIC DNA]</scope>
    <source>
        <strain evidence="1 2">C7</strain>
    </source>
</reference>
<gene>
    <name evidence="1" type="ORF">L323_10780</name>
</gene>
<protein>
    <recommendedName>
        <fullName evidence="3">Cadherin-like beta sandwich domain-containing protein</fullName>
    </recommendedName>
</protein>
<name>U4R0Z8_9FIRM</name>
<dbReference type="OrthoDB" id="1939008at2"/>
<accession>U4R0Z8</accession>
<sequence>MRMKINLVKRICLMILIVAILSLCLQVNLYAEGDPGNDGTLSTASTVKGVTIADLGIPSGSLEGSVTPGKVLLNGIQAADTSNAGAFITLFAQNAPGAKVKAVKYKDGTWTHYFETDAAYANEPISNNDFFIVKVTSSYNTQIRYYKIIVTVDAQAPQLGYYPKEGQIQAAGTKKVEVLVKADDSGTIYYIVSKYAPNPTVGQIMAGKDGYGDPAYASGSTTITANQEKSIIIDNLPDYSTTYDIWLVAVDSIGNITVPYRTDIRTPGETAGSEAKLDYMSTIKGNPIGYYNTGTPASTIGKIVPGSAELTLAQAINETNIWPYITSLRATYAQADVKAVKYANGASTANFETDPAYANEPITNNDFFIIKVTSEDGSTASFYKIIVKSTLLTYKLPQVTNVTLDETGTAKWDDLANESGYVVQLFSDCGEVGSPINLPAGTTSYNFLAAMRAAGEGNYNVTVMGKGDGISYTDGPWSTHSVAQTVIQLSTVSEGLNWDGDVAKWTQVPYAVSYTVQAYRDGKAWIVPVTVTAEKAAAGFDFGPSISSAGAGKYTYKVTAKGNNTLILDAPAPSPLSNENIKLSPISSTILSSASTIKGATISDMGIPNADQTLVAPGRVTISATRAADTSNAGLYITLFKPNDPKSKVKAVKYVNGASTANFEKDSAYTNQTIKNNDFFLIKVTAEDNVTISYYKVAVTVEGTVPSMGYYPEAGPIQAAGTKKVELIVKANQSGRVYYVVTGDVNYYDPTPTKEQVLAGKNGKGGSGLASGSVPITANVEERIIIDNLPGYSTTYNVWAVAVNEEGNMSAPYRTEVTTPGLAAGSEAKLDYMSTIKGNAIGYYNVGTPASTINGVTAGTTVLTGTTAANETNAGSYITLFRGTYAEAEIKAVKYAEGASTQNFETDEAYANTAIANNDFFILKVTSEDKKSVSYYKIIVKVNP</sequence>
<evidence type="ECO:0000313" key="1">
    <source>
        <dbReference type="EMBL" id="EPR11861.1"/>
    </source>
</evidence>